<dbReference type="InterPro" id="IPR022984">
    <property type="entry name" value="M18_aminopeptidase_2"/>
</dbReference>
<comment type="cofactor">
    <cofactor evidence="1 10 12">
        <name>Zn(2+)</name>
        <dbReference type="ChEBI" id="CHEBI:29105"/>
    </cofactor>
</comment>
<evidence type="ECO:0000256" key="6">
    <source>
        <dbReference type="ARBA" id="ARBA00022723"/>
    </source>
</evidence>
<keyword evidence="9 10" id="KW-0482">Metalloprotease</keyword>
<evidence type="ECO:0000256" key="8">
    <source>
        <dbReference type="ARBA" id="ARBA00022833"/>
    </source>
</evidence>
<dbReference type="EMBL" id="JARWBG010000022">
    <property type="protein sequence ID" value="MDH2390991.1"/>
    <property type="molecule type" value="Genomic_DNA"/>
</dbReference>
<dbReference type="CDD" id="cd05658">
    <property type="entry name" value="M18_DAP"/>
    <property type="match status" value="1"/>
</dbReference>
<accession>A0ABT6HRN9</accession>
<evidence type="ECO:0000256" key="5">
    <source>
        <dbReference type="ARBA" id="ARBA00022670"/>
    </source>
</evidence>
<feature type="binding site" evidence="10">
    <location>
        <position position="87"/>
    </location>
    <ligand>
        <name>Zn(2+)</name>
        <dbReference type="ChEBI" id="CHEBI:29105"/>
    </ligand>
</feature>
<evidence type="ECO:0000313" key="13">
    <source>
        <dbReference type="EMBL" id="MDH2390991.1"/>
    </source>
</evidence>
<dbReference type="Gene3D" id="3.40.630.10">
    <property type="entry name" value="Zn peptidases"/>
    <property type="match status" value="1"/>
</dbReference>
<comment type="caution">
    <text evidence="13">The sequence shown here is derived from an EMBL/GenBank/DDBJ whole genome shotgun (WGS) entry which is preliminary data.</text>
</comment>
<evidence type="ECO:0000256" key="4">
    <source>
        <dbReference type="ARBA" id="ARBA00022438"/>
    </source>
</evidence>
<dbReference type="RefSeq" id="WP_279929686.1">
    <property type="nucleotide sequence ID" value="NZ_JARWBG010000022.1"/>
</dbReference>
<keyword evidence="8 10" id="KW-0862">Zinc</keyword>
<dbReference type="PANTHER" id="PTHR28570">
    <property type="entry name" value="ASPARTYL AMINOPEPTIDASE"/>
    <property type="match status" value="1"/>
</dbReference>
<evidence type="ECO:0000256" key="9">
    <source>
        <dbReference type="ARBA" id="ARBA00023049"/>
    </source>
</evidence>
<dbReference type="InterPro" id="IPR023358">
    <property type="entry name" value="Peptidase_M18_dom2"/>
</dbReference>
<protein>
    <recommendedName>
        <fullName evidence="3 10">Probable M18 family aminopeptidase 2</fullName>
        <ecNumber evidence="10">3.4.11.-</ecNumber>
    </recommendedName>
</protein>
<evidence type="ECO:0000256" key="3">
    <source>
        <dbReference type="ARBA" id="ARBA00014897"/>
    </source>
</evidence>
<evidence type="ECO:0000256" key="12">
    <source>
        <dbReference type="RuleBase" id="RU004387"/>
    </source>
</evidence>
<sequence length="436" mass="46385">MSRAPARFDRGHTDDLLSFLAAGPSPYHAVAAAAERLEKAGFRQVRETDAWDGSSGGKYVLRGGAIIAWYVPEGAEPHTPFRIVGAHTDSPNLRVKPLPDSGSHGWRQIAVEVYGGTLLNTWLDRDLGLAGRLTLHDGAERLVNVDRPLLRVPQLAIHLDRQVNEGLKLDRQKHMQPVWGLGEVVEGDLIRFLEQEAGLAQGSVAGWDLMVHSVEPPAYLGRDRELVTGPRMDNLISVHAGTAALTAAAASDDLSYIPVLAAFDHEENGSQSDTGAEGPLLGSVLERSVFARGGNVEDRARAFAGAVCLSSDTGHAVHPNYSERHDPTHLPRANGGPILKVNVNQRYATDGSGRAVFAAACEKAGVPWQTFVSNNAMPCGTTIGPITAARHGIRTVDIGVAILSMHSARELCGADDPYLLANTLTAFLAASSPAGG</sequence>
<dbReference type="PRINTS" id="PR00932">
    <property type="entry name" value="AMINO1PTASE"/>
</dbReference>
<keyword evidence="14" id="KW-1185">Reference proteome</keyword>
<reference evidence="13 14" key="1">
    <citation type="submission" date="2023-04" db="EMBL/GenBank/DDBJ databases">
        <title>Streptomyces chengmaiensis sp. nov. isolated from the stem of mangrove plant in Hainan.</title>
        <authorList>
            <person name="Huang X."/>
            <person name="Zhou S."/>
            <person name="Chu X."/>
            <person name="Xie Y."/>
            <person name="Lin Y."/>
        </authorList>
    </citation>
    <scope>NUCLEOTIDE SEQUENCE [LARGE SCALE GENOMIC DNA]</scope>
    <source>
        <strain evidence="13 14">HNM0663</strain>
    </source>
</reference>
<dbReference type="HAMAP" id="MF_00467">
    <property type="entry name" value="Aminopeptidase_M18_2"/>
    <property type="match status" value="1"/>
</dbReference>
<feature type="binding site" evidence="10">
    <location>
        <position position="158"/>
    </location>
    <ligand>
        <name>Zn(2+)</name>
        <dbReference type="ChEBI" id="CHEBI:29105"/>
    </ligand>
</feature>
<keyword evidence="6 10" id="KW-0479">Metal-binding</keyword>
<evidence type="ECO:0000256" key="1">
    <source>
        <dbReference type="ARBA" id="ARBA00001947"/>
    </source>
</evidence>
<gene>
    <name evidence="10" type="primary">apeB</name>
    <name evidence="13" type="ORF">QCN29_19790</name>
</gene>
<dbReference type="SUPFAM" id="SSF101821">
    <property type="entry name" value="Aminopeptidase/glucanase lid domain"/>
    <property type="match status" value="1"/>
</dbReference>
<keyword evidence="5 10" id="KW-0645">Protease</keyword>
<dbReference type="InterPro" id="IPR001948">
    <property type="entry name" value="Peptidase_M18"/>
</dbReference>
<comment type="similarity">
    <text evidence="2 10 11">Belongs to the peptidase M18 family.</text>
</comment>
<name>A0ABT6HRN9_9ACTN</name>
<keyword evidence="4 10" id="KW-0031">Aminopeptidase</keyword>
<dbReference type="GO" id="GO:0004177">
    <property type="term" value="F:aminopeptidase activity"/>
    <property type="evidence" value="ECO:0007669"/>
    <property type="project" value="UniProtKB-KW"/>
</dbReference>
<dbReference type="SUPFAM" id="SSF53187">
    <property type="entry name" value="Zn-dependent exopeptidases"/>
    <property type="match status" value="1"/>
</dbReference>
<dbReference type="Gene3D" id="2.30.250.10">
    <property type="entry name" value="Aminopeptidase i, Domain 2"/>
    <property type="match status" value="1"/>
</dbReference>
<proteinExistence type="inferred from homology"/>
<feature type="binding site" evidence="10">
    <location>
        <position position="406"/>
    </location>
    <ligand>
        <name>Zn(2+)</name>
        <dbReference type="ChEBI" id="CHEBI:29105"/>
    </ligand>
</feature>
<dbReference type="PANTHER" id="PTHR28570:SF3">
    <property type="entry name" value="ASPARTYL AMINOPEPTIDASE"/>
    <property type="match status" value="1"/>
</dbReference>
<evidence type="ECO:0000256" key="7">
    <source>
        <dbReference type="ARBA" id="ARBA00022801"/>
    </source>
</evidence>
<dbReference type="Pfam" id="PF02127">
    <property type="entry name" value="Peptidase_M18"/>
    <property type="match status" value="1"/>
</dbReference>
<dbReference type="Proteomes" id="UP001223144">
    <property type="component" value="Unassembled WGS sequence"/>
</dbReference>
<dbReference type="EC" id="3.4.11.-" evidence="10"/>
<evidence type="ECO:0000256" key="11">
    <source>
        <dbReference type="RuleBase" id="RU004386"/>
    </source>
</evidence>
<organism evidence="13 14">
    <name type="scientific">Streptomyces chengmaiensis</name>
    <dbReference type="NCBI Taxonomy" id="3040919"/>
    <lineage>
        <taxon>Bacteria</taxon>
        <taxon>Bacillati</taxon>
        <taxon>Actinomycetota</taxon>
        <taxon>Actinomycetes</taxon>
        <taxon>Kitasatosporales</taxon>
        <taxon>Streptomycetaceae</taxon>
        <taxon>Streptomyces</taxon>
    </lineage>
</organism>
<dbReference type="NCBIfam" id="NF002759">
    <property type="entry name" value="PRK02813.1"/>
    <property type="match status" value="1"/>
</dbReference>
<keyword evidence="7 10" id="KW-0378">Hydrolase</keyword>
<evidence type="ECO:0000313" key="14">
    <source>
        <dbReference type="Proteomes" id="UP001223144"/>
    </source>
</evidence>
<evidence type="ECO:0000256" key="2">
    <source>
        <dbReference type="ARBA" id="ARBA00008290"/>
    </source>
</evidence>
<evidence type="ECO:0000256" key="10">
    <source>
        <dbReference type="HAMAP-Rule" id="MF_00467"/>
    </source>
</evidence>